<keyword evidence="4" id="KW-1185">Reference proteome</keyword>
<evidence type="ECO:0000256" key="1">
    <source>
        <dbReference type="SAM" id="MobiDB-lite"/>
    </source>
</evidence>
<feature type="chain" id="PRO_5045202266" description="Cell wall protein" evidence="2">
    <location>
        <begin position="18"/>
        <end position="602"/>
    </location>
</feature>
<dbReference type="RefSeq" id="XP_070886092.1">
    <property type="nucleotide sequence ID" value="XM_071033017.1"/>
</dbReference>
<proteinExistence type="predicted"/>
<sequence length="602" mass="61975">MRSDILLLAGLAGSALALPATSTQLDTRTFGLVGGLLDTVNDLLGGTSPVSLLEGISSEAAAALGGCALGVQAGSIHIQYRRELSIWLESDSGSHLDGSLRKSLLAWCQSDAPVDLVISPDNLAQLSFFIPTCANIAAKKELFVSLDGIFSFAQEVVGVLTVTAQGALEKALSLIGEVDWEVRSALEFCAAGGIVKDLDVGLVNALKAWLMGGECPLSAELHKTVLSWVEGKIEGEVIHLPSLPVGGLTAISIGKSLESLIVEATGALVGSAQTALSALLGSNLGLEIEGEIKEILAFIAGGGLAIELEYVKRAALSAWLASSKCQLTAELKGLVVLWLSFGVSPGSEVSIGISTGIIGELTGFLTGTIDALLGTNLHGLISFILSGKGVLSISLEARAQLAALIGGGFGLEIDESILTIIIGWLSGCHECCGSHPPTTGLPTSTAIPTISIPTISTTATETDTPTPTPTGVEPTETPSETPSETPCETITSESTTSYTVSETEAPTPTGVEPTETPCETITTESTTSYTVSETETPVPTEVEPTETGSETPCETITTESIISHTISHPPSITEAPVPTTTSKPKKTVTITTTVGVAYCPPN</sequence>
<keyword evidence="2" id="KW-0732">Signal</keyword>
<name>A0ABR4LRG3_9EURO</name>
<protein>
    <recommendedName>
        <fullName evidence="5">Cell wall protein</fullName>
    </recommendedName>
</protein>
<gene>
    <name evidence="3" type="ORF">BJX67DRAFT_381427</name>
</gene>
<organism evidence="3 4">
    <name type="scientific">Aspergillus lucknowensis</name>
    <dbReference type="NCBI Taxonomy" id="176173"/>
    <lineage>
        <taxon>Eukaryota</taxon>
        <taxon>Fungi</taxon>
        <taxon>Dikarya</taxon>
        <taxon>Ascomycota</taxon>
        <taxon>Pezizomycotina</taxon>
        <taxon>Eurotiomycetes</taxon>
        <taxon>Eurotiomycetidae</taxon>
        <taxon>Eurotiales</taxon>
        <taxon>Aspergillaceae</taxon>
        <taxon>Aspergillus</taxon>
        <taxon>Aspergillus subgen. Nidulantes</taxon>
    </lineage>
</organism>
<dbReference type="Proteomes" id="UP001610432">
    <property type="component" value="Unassembled WGS sequence"/>
</dbReference>
<dbReference type="EMBL" id="JBFXLQ010000021">
    <property type="protein sequence ID" value="KAL2867113.1"/>
    <property type="molecule type" value="Genomic_DNA"/>
</dbReference>
<evidence type="ECO:0000313" key="3">
    <source>
        <dbReference type="EMBL" id="KAL2867113.1"/>
    </source>
</evidence>
<accession>A0ABR4LRG3</accession>
<evidence type="ECO:0000256" key="2">
    <source>
        <dbReference type="SAM" id="SignalP"/>
    </source>
</evidence>
<comment type="caution">
    <text evidence="3">The sequence shown here is derived from an EMBL/GenBank/DDBJ whole genome shotgun (WGS) entry which is preliminary data.</text>
</comment>
<dbReference type="GeneID" id="98148089"/>
<reference evidence="3 4" key="1">
    <citation type="submission" date="2024-07" db="EMBL/GenBank/DDBJ databases">
        <title>Section-level genome sequencing and comparative genomics of Aspergillus sections Usti and Cavernicolus.</title>
        <authorList>
            <consortium name="Lawrence Berkeley National Laboratory"/>
            <person name="Nybo J.L."/>
            <person name="Vesth T.C."/>
            <person name="Theobald S."/>
            <person name="Frisvad J.C."/>
            <person name="Larsen T.O."/>
            <person name="Kjaerboelling I."/>
            <person name="Rothschild-Mancinelli K."/>
            <person name="Lyhne E.K."/>
            <person name="Kogle M.E."/>
            <person name="Barry K."/>
            <person name="Clum A."/>
            <person name="Na H."/>
            <person name="Ledsgaard L."/>
            <person name="Lin J."/>
            <person name="Lipzen A."/>
            <person name="Kuo A."/>
            <person name="Riley R."/>
            <person name="Mondo S."/>
            <person name="Labutti K."/>
            <person name="Haridas S."/>
            <person name="Pangalinan J."/>
            <person name="Salamov A.A."/>
            <person name="Simmons B.A."/>
            <person name="Magnuson J.K."/>
            <person name="Chen J."/>
            <person name="Drula E."/>
            <person name="Henrissat B."/>
            <person name="Wiebenga A."/>
            <person name="Lubbers R.J."/>
            <person name="Gomes A.C."/>
            <person name="Macurrencykelacurrency M.R."/>
            <person name="Stajich J."/>
            <person name="Grigoriev I.V."/>
            <person name="Mortensen U.H."/>
            <person name="De Vries R.P."/>
            <person name="Baker S.E."/>
            <person name="Andersen M.R."/>
        </authorList>
    </citation>
    <scope>NUCLEOTIDE SEQUENCE [LARGE SCALE GENOMIC DNA]</scope>
    <source>
        <strain evidence="3 4">CBS 449.75</strain>
    </source>
</reference>
<evidence type="ECO:0008006" key="5">
    <source>
        <dbReference type="Google" id="ProtNLM"/>
    </source>
</evidence>
<feature type="region of interest" description="Disordered" evidence="1">
    <location>
        <begin position="455"/>
        <end position="552"/>
    </location>
</feature>
<evidence type="ECO:0000313" key="4">
    <source>
        <dbReference type="Proteomes" id="UP001610432"/>
    </source>
</evidence>
<feature type="signal peptide" evidence="2">
    <location>
        <begin position="1"/>
        <end position="17"/>
    </location>
</feature>